<dbReference type="InterPro" id="IPR003339">
    <property type="entry name" value="ABC/ECF_trnsptr_transmembrane"/>
</dbReference>
<dbReference type="RefSeq" id="WP_161259522.1">
    <property type="nucleotide sequence ID" value="NZ_WXEY01000023.1"/>
</dbReference>
<sequence>MLNIADSLLSMRQLDDLARQRTAIHRLHPVTKLLTTVMYLAVVTSFDSREIGGLLPLVIFPVMLLTLAELPPAAIVKRVLLVEAFVLTIGILSPLLNREVVMVGGIAFSAGWLIFFSLLLKSALTVTATLILIATTGMDRLAVALRILKVPKIFVLQLMLTYRYISVLMEEAQRTVMAYALRAPEQKGVHWTAWGSLAGQLLLRTIDRAQRVYEAMCLRGFDGDYHAGGSGVPVGARDILFIAGWCVFFLTARSVNLSAWLGAFITEVMQ</sequence>
<evidence type="ECO:0000256" key="4">
    <source>
        <dbReference type="ARBA" id="ARBA00022989"/>
    </source>
</evidence>
<dbReference type="PANTHER" id="PTHR34857:SF2">
    <property type="entry name" value="SLL0384 PROTEIN"/>
    <property type="match status" value="1"/>
</dbReference>
<evidence type="ECO:0000256" key="5">
    <source>
        <dbReference type="ARBA" id="ARBA00023136"/>
    </source>
</evidence>
<comment type="subcellular location">
    <subcellularLocation>
        <location evidence="1">Cell membrane</location>
        <topology evidence="1">Multi-pass membrane protein</topology>
    </subcellularLocation>
</comment>
<keyword evidence="8" id="KW-1185">Reference proteome</keyword>
<proteinExistence type="predicted"/>
<name>A0A845LDK2_9FIRM</name>
<feature type="transmembrane region" description="Helical" evidence="6">
    <location>
        <begin position="102"/>
        <end position="135"/>
    </location>
</feature>
<dbReference type="AlphaFoldDB" id="A0A845LDK2"/>
<evidence type="ECO:0000313" key="7">
    <source>
        <dbReference type="EMBL" id="MZP31001.1"/>
    </source>
</evidence>
<feature type="transmembrane region" description="Helical" evidence="6">
    <location>
        <begin position="79"/>
        <end position="96"/>
    </location>
</feature>
<dbReference type="CDD" id="cd16914">
    <property type="entry name" value="EcfT"/>
    <property type="match status" value="1"/>
</dbReference>
<evidence type="ECO:0000313" key="8">
    <source>
        <dbReference type="Proteomes" id="UP000463470"/>
    </source>
</evidence>
<evidence type="ECO:0000256" key="2">
    <source>
        <dbReference type="ARBA" id="ARBA00022475"/>
    </source>
</evidence>
<dbReference type="EMBL" id="WXEY01000023">
    <property type="protein sequence ID" value="MZP31001.1"/>
    <property type="molecule type" value="Genomic_DNA"/>
</dbReference>
<keyword evidence="3 6" id="KW-0812">Transmembrane</keyword>
<dbReference type="OrthoDB" id="8585740at2"/>
<organism evidence="7 8">
    <name type="scientific">Heliomicrobium undosum</name>
    <dbReference type="NCBI Taxonomy" id="121734"/>
    <lineage>
        <taxon>Bacteria</taxon>
        <taxon>Bacillati</taxon>
        <taxon>Bacillota</taxon>
        <taxon>Clostridia</taxon>
        <taxon>Eubacteriales</taxon>
        <taxon>Heliobacteriaceae</taxon>
        <taxon>Heliomicrobium</taxon>
    </lineage>
</organism>
<dbReference type="GO" id="GO:0006824">
    <property type="term" value="P:cobalt ion transport"/>
    <property type="evidence" value="ECO:0007669"/>
    <property type="project" value="InterPro"/>
</dbReference>
<dbReference type="InterPro" id="IPR051611">
    <property type="entry name" value="ECF_transporter_component"/>
</dbReference>
<accession>A0A845LDK2</accession>
<evidence type="ECO:0000256" key="1">
    <source>
        <dbReference type="ARBA" id="ARBA00004651"/>
    </source>
</evidence>
<keyword evidence="4 6" id="KW-1133">Transmembrane helix</keyword>
<dbReference type="InterPro" id="IPR012809">
    <property type="entry name" value="ECF_CbiQ"/>
</dbReference>
<dbReference type="PANTHER" id="PTHR34857">
    <property type="entry name" value="SLL0384 PROTEIN"/>
    <property type="match status" value="1"/>
</dbReference>
<reference evidence="7 8" key="1">
    <citation type="submission" date="2020-01" db="EMBL/GenBank/DDBJ databases">
        <title>Whole-genome sequence of Heliobacterium undosum DSM 13378.</title>
        <authorList>
            <person name="Kyndt J.A."/>
            <person name="Meyer T.E."/>
        </authorList>
    </citation>
    <scope>NUCLEOTIDE SEQUENCE [LARGE SCALE GENOMIC DNA]</scope>
    <source>
        <strain evidence="7 8">DSM 13378</strain>
    </source>
</reference>
<evidence type="ECO:0000256" key="6">
    <source>
        <dbReference type="SAM" id="Phobius"/>
    </source>
</evidence>
<gene>
    <name evidence="7" type="primary">cbiQ</name>
    <name evidence="7" type="ORF">GTO91_14885</name>
</gene>
<dbReference type="NCBIfam" id="TIGR02454">
    <property type="entry name" value="ECF_T_CbiQ"/>
    <property type="match status" value="1"/>
</dbReference>
<dbReference type="Pfam" id="PF02361">
    <property type="entry name" value="CbiQ"/>
    <property type="match status" value="1"/>
</dbReference>
<evidence type="ECO:0000256" key="3">
    <source>
        <dbReference type="ARBA" id="ARBA00022692"/>
    </source>
</evidence>
<dbReference type="GO" id="GO:0043190">
    <property type="term" value="C:ATP-binding cassette (ABC) transporter complex"/>
    <property type="evidence" value="ECO:0007669"/>
    <property type="project" value="InterPro"/>
</dbReference>
<feature type="transmembrane region" description="Helical" evidence="6">
    <location>
        <begin position="51"/>
        <end position="67"/>
    </location>
</feature>
<keyword evidence="2" id="KW-1003">Cell membrane</keyword>
<dbReference type="Proteomes" id="UP000463470">
    <property type="component" value="Unassembled WGS sequence"/>
</dbReference>
<keyword evidence="5 6" id="KW-0472">Membrane</keyword>
<protein>
    <submittedName>
        <fullName evidence="7">Cobalt ECF transporter T component CbiQ</fullName>
    </submittedName>
</protein>
<comment type="caution">
    <text evidence="7">The sequence shown here is derived from an EMBL/GenBank/DDBJ whole genome shotgun (WGS) entry which is preliminary data.</text>
</comment>